<dbReference type="GO" id="GO:0003730">
    <property type="term" value="F:mRNA 3'-UTR binding"/>
    <property type="evidence" value="ECO:0007669"/>
    <property type="project" value="InterPro"/>
</dbReference>
<evidence type="ECO:0000313" key="3">
    <source>
        <dbReference type="EMBL" id="CAF4518241.1"/>
    </source>
</evidence>
<proteinExistence type="predicted"/>
<dbReference type="GO" id="GO:0008135">
    <property type="term" value="F:translation factor activity, RNA binding"/>
    <property type="evidence" value="ECO:0007669"/>
    <property type="project" value="TreeGrafter"/>
</dbReference>
<reference evidence="3" key="1">
    <citation type="submission" date="2021-02" db="EMBL/GenBank/DDBJ databases">
        <authorList>
            <person name="Nowell W R."/>
        </authorList>
    </citation>
    <scope>NUCLEOTIDE SEQUENCE</scope>
</reference>
<dbReference type="Gene3D" id="3.30.70.330">
    <property type="match status" value="1"/>
</dbReference>
<organism evidence="3 4">
    <name type="scientific">Rotaria magnacalcarata</name>
    <dbReference type="NCBI Taxonomy" id="392030"/>
    <lineage>
        <taxon>Eukaryota</taxon>
        <taxon>Metazoa</taxon>
        <taxon>Spiralia</taxon>
        <taxon>Gnathifera</taxon>
        <taxon>Rotifera</taxon>
        <taxon>Eurotatoria</taxon>
        <taxon>Bdelloidea</taxon>
        <taxon>Philodinida</taxon>
        <taxon>Philodinidae</taxon>
        <taxon>Rotaria</taxon>
    </lineage>
</organism>
<dbReference type="Proteomes" id="UP000663866">
    <property type="component" value="Unassembled WGS sequence"/>
</dbReference>
<keyword evidence="4" id="KW-1185">Reference proteome</keyword>
<dbReference type="InterPro" id="IPR035979">
    <property type="entry name" value="RBD_domain_sf"/>
</dbReference>
<feature type="domain" description="RRM" evidence="2">
    <location>
        <begin position="117"/>
        <end position="182"/>
    </location>
</feature>
<feature type="non-terminal residue" evidence="3">
    <location>
        <position position="182"/>
    </location>
</feature>
<dbReference type="GO" id="GO:0045202">
    <property type="term" value="C:synapse"/>
    <property type="evidence" value="ECO:0007669"/>
    <property type="project" value="TreeGrafter"/>
</dbReference>
<name>A0A820WQW2_9BILA</name>
<dbReference type="InterPro" id="IPR034819">
    <property type="entry name" value="CPEB"/>
</dbReference>
<dbReference type="GO" id="GO:0043022">
    <property type="term" value="F:ribosome binding"/>
    <property type="evidence" value="ECO:0007669"/>
    <property type="project" value="TreeGrafter"/>
</dbReference>
<feature type="non-terminal residue" evidence="3">
    <location>
        <position position="1"/>
    </location>
</feature>
<comment type="caution">
    <text evidence="3">The sequence shown here is derived from an EMBL/GenBank/DDBJ whole genome shotgun (WGS) entry which is preliminary data.</text>
</comment>
<evidence type="ECO:0000313" key="4">
    <source>
        <dbReference type="Proteomes" id="UP000663866"/>
    </source>
</evidence>
<dbReference type="InterPro" id="IPR000504">
    <property type="entry name" value="RRM_dom"/>
</dbReference>
<keyword evidence="1" id="KW-0694">RNA-binding</keyword>
<dbReference type="GO" id="GO:0000900">
    <property type="term" value="F:mRNA regulatory element binding translation repressor activity"/>
    <property type="evidence" value="ECO:0007669"/>
    <property type="project" value="TreeGrafter"/>
</dbReference>
<protein>
    <recommendedName>
        <fullName evidence="2">RRM domain-containing protein</fullName>
    </recommendedName>
</protein>
<dbReference type="EMBL" id="CAJOBG010055915">
    <property type="protein sequence ID" value="CAF4518241.1"/>
    <property type="molecule type" value="Genomic_DNA"/>
</dbReference>
<accession>A0A820WQW2</accession>
<dbReference type="PROSITE" id="PS50102">
    <property type="entry name" value="RRM"/>
    <property type="match status" value="1"/>
</dbReference>
<dbReference type="Pfam" id="PF16367">
    <property type="entry name" value="RRM_7"/>
    <property type="match status" value="1"/>
</dbReference>
<dbReference type="GO" id="GO:0005634">
    <property type="term" value="C:nucleus"/>
    <property type="evidence" value="ECO:0007669"/>
    <property type="project" value="TreeGrafter"/>
</dbReference>
<dbReference type="InterPro" id="IPR012677">
    <property type="entry name" value="Nucleotide-bd_a/b_plait_sf"/>
</dbReference>
<gene>
    <name evidence="3" type="ORF">OVN521_LOCUS41697</name>
</gene>
<dbReference type="PANTHER" id="PTHR12566">
    <property type="entry name" value="CYTOPLASMIC POLYADENYLATION ELEMENT BINDING PROTEIN CPEB"/>
    <property type="match status" value="1"/>
</dbReference>
<dbReference type="AlphaFoldDB" id="A0A820WQW2"/>
<dbReference type="SUPFAM" id="SSF54928">
    <property type="entry name" value="RNA-binding domain, RBD"/>
    <property type="match status" value="1"/>
</dbReference>
<dbReference type="GO" id="GO:0043005">
    <property type="term" value="C:neuron projection"/>
    <property type="evidence" value="ECO:0007669"/>
    <property type="project" value="TreeGrafter"/>
</dbReference>
<dbReference type="GO" id="GO:0005737">
    <property type="term" value="C:cytoplasm"/>
    <property type="evidence" value="ECO:0007669"/>
    <property type="project" value="TreeGrafter"/>
</dbReference>
<sequence length="182" mass="21012">DRSFNTLSNLLDDPLPNNNEYEQQQQRSMMMMNGTTNLPEWSMPQINFASTPILNMCSDEKFLQFLMSKDFTSRYAGDDDQYEDNRHFGKVSQNMCWCAPLPVKPRAYSINPPSLSNKIFLGGIPHDLNERELATRLSQFGPVRIEWPAENNRTRRRTNHGKSGYAYAIFDKESSVHELLLA</sequence>
<evidence type="ECO:0000256" key="1">
    <source>
        <dbReference type="PROSITE-ProRule" id="PRU00176"/>
    </source>
</evidence>
<dbReference type="GO" id="GO:2000766">
    <property type="term" value="P:negative regulation of cytoplasmic translation"/>
    <property type="evidence" value="ECO:0007669"/>
    <property type="project" value="TreeGrafter"/>
</dbReference>
<evidence type="ECO:0000259" key="2">
    <source>
        <dbReference type="PROSITE" id="PS50102"/>
    </source>
</evidence>